<keyword evidence="9" id="KW-1185">Reference proteome</keyword>
<dbReference type="GO" id="GO:0010945">
    <property type="term" value="F:coenzyme A diphosphatase activity"/>
    <property type="evidence" value="ECO:0007669"/>
    <property type="project" value="InterPro"/>
</dbReference>
<dbReference type="InterPro" id="IPR020084">
    <property type="entry name" value="NUDIX_hydrolase_CS"/>
</dbReference>
<evidence type="ECO:0000313" key="9">
    <source>
        <dbReference type="Proteomes" id="UP000474630"/>
    </source>
</evidence>
<sequence>MISHPDKIAAALKGELPGSQSHYKMLPPGRVLKPAPEDKSRVKLSSVLVLLFPDVDGIKVCLIKRPTYMKHHAGQIALPGGRIEPNESAQETALRETHEEIGITQDKIRMLGTLSSFYVEVSRFQITPFVGWMDQEPEFTLCAAEVEKAILFPIEAFKPPYSTTRLKTLTGILEVPCIKFDGEIIWGATAMILSEFYDLIHKN</sequence>
<organism evidence="8 9">
    <name type="scientific">Draconibacterium halophilum</name>
    <dbReference type="NCBI Taxonomy" id="2706887"/>
    <lineage>
        <taxon>Bacteria</taxon>
        <taxon>Pseudomonadati</taxon>
        <taxon>Bacteroidota</taxon>
        <taxon>Bacteroidia</taxon>
        <taxon>Marinilabiliales</taxon>
        <taxon>Prolixibacteraceae</taxon>
        <taxon>Draconibacterium</taxon>
    </lineage>
</organism>
<dbReference type="EMBL" id="CP048409">
    <property type="protein sequence ID" value="QIA07178.1"/>
    <property type="molecule type" value="Genomic_DNA"/>
</dbReference>
<dbReference type="Proteomes" id="UP000474630">
    <property type="component" value="Chromosome"/>
</dbReference>
<gene>
    <name evidence="8" type="ORF">G0Q07_05320</name>
</gene>
<dbReference type="InterPro" id="IPR015797">
    <property type="entry name" value="NUDIX_hydrolase-like_dom_sf"/>
</dbReference>
<protein>
    <submittedName>
        <fullName evidence="8">CoA pyrophosphatase</fullName>
    </submittedName>
</protein>
<keyword evidence="6" id="KW-0464">Manganese</keyword>
<dbReference type="GO" id="GO:0046872">
    <property type="term" value="F:metal ion binding"/>
    <property type="evidence" value="ECO:0007669"/>
    <property type="project" value="UniProtKB-KW"/>
</dbReference>
<comment type="cofactor">
    <cofactor evidence="1">
        <name>Mn(2+)</name>
        <dbReference type="ChEBI" id="CHEBI:29035"/>
    </cofactor>
</comment>
<dbReference type="AlphaFoldDB" id="A0A6C0R9I6"/>
<keyword evidence="5" id="KW-0460">Magnesium</keyword>
<proteinExistence type="predicted"/>
<dbReference type="PROSITE" id="PS51462">
    <property type="entry name" value="NUDIX"/>
    <property type="match status" value="1"/>
</dbReference>
<dbReference type="InterPro" id="IPR045121">
    <property type="entry name" value="CoAse"/>
</dbReference>
<evidence type="ECO:0000256" key="3">
    <source>
        <dbReference type="ARBA" id="ARBA00022723"/>
    </source>
</evidence>
<evidence type="ECO:0000256" key="2">
    <source>
        <dbReference type="ARBA" id="ARBA00001946"/>
    </source>
</evidence>
<reference evidence="8 9" key="1">
    <citation type="submission" date="2020-02" db="EMBL/GenBank/DDBJ databases">
        <title>Genome sequencing for Draconibacterium sp. strain M1.</title>
        <authorList>
            <person name="Park S.-J."/>
        </authorList>
    </citation>
    <scope>NUCLEOTIDE SEQUENCE [LARGE SCALE GENOMIC DNA]</scope>
    <source>
        <strain evidence="8 9">M1</strain>
    </source>
</reference>
<dbReference type="Pfam" id="PF00293">
    <property type="entry name" value="NUDIX"/>
    <property type="match status" value="1"/>
</dbReference>
<evidence type="ECO:0000313" key="8">
    <source>
        <dbReference type="EMBL" id="QIA07178.1"/>
    </source>
</evidence>
<evidence type="ECO:0000256" key="5">
    <source>
        <dbReference type="ARBA" id="ARBA00022842"/>
    </source>
</evidence>
<keyword evidence="4" id="KW-0378">Hydrolase</keyword>
<dbReference type="InterPro" id="IPR000086">
    <property type="entry name" value="NUDIX_hydrolase_dom"/>
</dbReference>
<accession>A0A6C0R9I6</accession>
<dbReference type="SUPFAM" id="SSF55811">
    <property type="entry name" value="Nudix"/>
    <property type="match status" value="1"/>
</dbReference>
<dbReference type="PANTHER" id="PTHR12992:SF11">
    <property type="entry name" value="MITOCHONDRIAL COENZYME A DIPHOSPHATASE NUDT8"/>
    <property type="match status" value="1"/>
</dbReference>
<keyword evidence="3" id="KW-0479">Metal-binding</keyword>
<dbReference type="CDD" id="cd03426">
    <property type="entry name" value="NUDIX_CoAse_Nudt7"/>
    <property type="match status" value="1"/>
</dbReference>
<dbReference type="RefSeq" id="WP_163345105.1">
    <property type="nucleotide sequence ID" value="NZ_CP048409.1"/>
</dbReference>
<dbReference type="KEGG" id="drc:G0Q07_05320"/>
<evidence type="ECO:0000256" key="1">
    <source>
        <dbReference type="ARBA" id="ARBA00001936"/>
    </source>
</evidence>
<name>A0A6C0R9I6_9BACT</name>
<comment type="cofactor">
    <cofactor evidence="2">
        <name>Mg(2+)</name>
        <dbReference type="ChEBI" id="CHEBI:18420"/>
    </cofactor>
</comment>
<evidence type="ECO:0000259" key="7">
    <source>
        <dbReference type="PROSITE" id="PS51462"/>
    </source>
</evidence>
<dbReference type="PANTHER" id="PTHR12992">
    <property type="entry name" value="NUDIX HYDROLASE"/>
    <property type="match status" value="1"/>
</dbReference>
<evidence type="ECO:0000256" key="4">
    <source>
        <dbReference type="ARBA" id="ARBA00022801"/>
    </source>
</evidence>
<feature type="domain" description="Nudix hydrolase" evidence="7">
    <location>
        <begin position="42"/>
        <end position="174"/>
    </location>
</feature>
<dbReference type="Gene3D" id="3.90.79.10">
    <property type="entry name" value="Nucleoside Triphosphate Pyrophosphohydrolase"/>
    <property type="match status" value="1"/>
</dbReference>
<evidence type="ECO:0000256" key="6">
    <source>
        <dbReference type="ARBA" id="ARBA00023211"/>
    </source>
</evidence>
<dbReference type="PROSITE" id="PS00893">
    <property type="entry name" value="NUDIX_BOX"/>
    <property type="match status" value="1"/>
</dbReference>